<dbReference type="SUPFAM" id="SSF52242">
    <property type="entry name" value="Cobalamin (vitamin B12)-binding domain"/>
    <property type="match status" value="1"/>
</dbReference>
<evidence type="ECO:0000256" key="6">
    <source>
        <dbReference type="ARBA" id="ARBA00023014"/>
    </source>
</evidence>
<dbReference type="Pfam" id="PF02310">
    <property type="entry name" value="B12-binding"/>
    <property type="match status" value="1"/>
</dbReference>
<name>X0WWV3_9ZZZZ</name>
<sequence>KQKLVAEIIKYNPDVLGVSFTTQAATGAYQLINEVKQRNDEIYIVVGGPHPTTIPEDCFKNSKADIVVIGEGEETFFEILEKIDSSSKDLCDIRGTVLMNNGQLKRNPLRPLIKNLDQIPFPARDLLDITRYPGYMYKKYDCDTDIISARGCPFNCTYCSNPVWKLQKPWYRLRSPQNVVDEMEHIIENYGIREIFDETDEFNGNKKWSKDVCDEIIKRNLGIAWKAQMRVDNIDPELVDKLKQAGFWMGLFGLESANDQ</sequence>
<feature type="non-terminal residue" evidence="8">
    <location>
        <position position="1"/>
    </location>
</feature>
<evidence type="ECO:0000259" key="7">
    <source>
        <dbReference type="PROSITE" id="PS51332"/>
    </source>
</evidence>
<evidence type="ECO:0000256" key="3">
    <source>
        <dbReference type="ARBA" id="ARBA00022691"/>
    </source>
</evidence>
<dbReference type="SFLD" id="SFLDG01082">
    <property type="entry name" value="B12-binding_domain_containing"/>
    <property type="match status" value="1"/>
</dbReference>
<dbReference type="GO" id="GO:0051539">
    <property type="term" value="F:4 iron, 4 sulfur cluster binding"/>
    <property type="evidence" value="ECO:0007669"/>
    <property type="project" value="UniProtKB-KW"/>
</dbReference>
<keyword evidence="2" id="KW-0808">Transferase</keyword>
<keyword evidence="3" id="KW-0949">S-adenosyl-L-methionine</keyword>
<accession>X0WWV3</accession>
<feature type="domain" description="B12-binding" evidence="7">
    <location>
        <begin position="1"/>
        <end position="90"/>
    </location>
</feature>
<gene>
    <name evidence="8" type="ORF">S01H1_50701</name>
</gene>
<dbReference type="SFLD" id="SFLDG01123">
    <property type="entry name" value="methyltransferase_(Class_B)"/>
    <property type="match status" value="1"/>
</dbReference>
<dbReference type="CDD" id="cd02068">
    <property type="entry name" value="radical_SAM_B12_BD"/>
    <property type="match status" value="1"/>
</dbReference>
<keyword evidence="4" id="KW-0479">Metal-binding</keyword>
<dbReference type="EMBL" id="BARS01032675">
    <property type="protein sequence ID" value="GAG17231.1"/>
    <property type="molecule type" value="Genomic_DNA"/>
</dbReference>
<dbReference type="PROSITE" id="PS51332">
    <property type="entry name" value="B12_BINDING"/>
    <property type="match status" value="1"/>
</dbReference>
<organism evidence="8">
    <name type="scientific">marine sediment metagenome</name>
    <dbReference type="NCBI Taxonomy" id="412755"/>
    <lineage>
        <taxon>unclassified sequences</taxon>
        <taxon>metagenomes</taxon>
        <taxon>ecological metagenomes</taxon>
    </lineage>
</organism>
<keyword evidence="6" id="KW-0411">Iron-sulfur</keyword>
<keyword evidence="5" id="KW-0408">Iron</keyword>
<dbReference type="PANTHER" id="PTHR43409:SF7">
    <property type="entry name" value="BLL1977 PROTEIN"/>
    <property type="match status" value="1"/>
</dbReference>
<dbReference type="GO" id="GO:0031419">
    <property type="term" value="F:cobalamin binding"/>
    <property type="evidence" value="ECO:0007669"/>
    <property type="project" value="InterPro"/>
</dbReference>
<comment type="cofactor">
    <cofactor evidence="1">
        <name>[4Fe-4S] cluster</name>
        <dbReference type="ChEBI" id="CHEBI:49883"/>
    </cofactor>
</comment>
<dbReference type="GO" id="GO:0003824">
    <property type="term" value="F:catalytic activity"/>
    <property type="evidence" value="ECO:0007669"/>
    <property type="project" value="InterPro"/>
</dbReference>
<evidence type="ECO:0000256" key="2">
    <source>
        <dbReference type="ARBA" id="ARBA00022679"/>
    </source>
</evidence>
<dbReference type="InterPro" id="IPR036724">
    <property type="entry name" value="Cobalamin-bd_sf"/>
</dbReference>
<reference evidence="8" key="1">
    <citation type="journal article" date="2014" name="Front. Microbiol.">
        <title>High frequency of phylogenetically diverse reductive dehalogenase-homologous genes in deep subseafloor sedimentary metagenomes.</title>
        <authorList>
            <person name="Kawai M."/>
            <person name="Futagami T."/>
            <person name="Toyoda A."/>
            <person name="Takaki Y."/>
            <person name="Nishi S."/>
            <person name="Hori S."/>
            <person name="Arai W."/>
            <person name="Tsubouchi T."/>
            <person name="Morono Y."/>
            <person name="Uchiyama I."/>
            <person name="Ito T."/>
            <person name="Fujiyama A."/>
            <person name="Inagaki F."/>
            <person name="Takami H."/>
        </authorList>
    </citation>
    <scope>NUCLEOTIDE SEQUENCE</scope>
    <source>
        <strain evidence="8">Expedition CK06-06</strain>
    </source>
</reference>
<evidence type="ECO:0000313" key="8">
    <source>
        <dbReference type="EMBL" id="GAG17231.1"/>
    </source>
</evidence>
<dbReference type="GO" id="GO:0046872">
    <property type="term" value="F:metal ion binding"/>
    <property type="evidence" value="ECO:0007669"/>
    <property type="project" value="UniProtKB-KW"/>
</dbReference>
<dbReference type="InterPro" id="IPR058240">
    <property type="entry name" value="rSAM_sf"/>
</dbReference>
<dbReference type="Gene3D" id="3.20.20.70">
    <property type="entry name" value="Aldolase class I"/>
    <property type="match status" value="1"/>
</dbReference>
<evidence type="ECO:0000256" key="4">
    <source>
        <dbReference type="ARBA" id="ARBA00022723"/>
    </source>
</evidence>
<dbReference type="Pfam" id="PF04055">
    <property type="entry name" value="Radical_SAM"/>
    <property type="match status" value="1"/>
</dbReference>
<protein>
    <recommendedName>
        <fullName evidence="7">B12-binding domain-containing protein</fullName>
    </recommendedName>
</protein>
<dbReference type="InterPro" id="IPR034466">
    <property type="entry name" value="Methyltransferase_Class_B"/>
</dbReference>
<dbReference type="PANTHER" id="PTHR43409">
    <property type="entry name" value="ANAEROBIC MAGNESIUM-PROTOPORPHYRIN IX MONOMETHYL ESTER CYCLASE-RELATED"/>
    <property type="match status" value="1"/>
</dbReference>
<comment type="caution">
    <text evidence="8">The sequence shown here is derived from an EMBL/GenBank/DDBJ whole genome shotgun (WGS) entry which is preliminary data.</text>
</comment>
<evidence type="ECO:0000256" key="5">
    <source>
        <dbReference type="ARBA" id="ARBA00023004"/>
    </source>
</evidence>
<dbReference type="AlphaFoldDB" id="X0WWV3"/>
<dbReference type="InterPro" id="IPR006158">
    <property type="entry name" value="Cobalamin-bd"/>
</dbReference>
<dbReference type="Gene3D" id="3.40.50.280">
    <property type="entry name" value="Cobalamin-binding domain"/>
    <property type="match status" value="1"/>
</dbReference>
<dbReference type="InterPro" id="IPR051198">
    <property type="entry name" value="BchE-like"/>
</dbReference>
<feature type="non-terminal residue" evidence="8">
    <location>
        <position position="260"/>
    </location>
</feature>
<dbReference type="InterPro" id="IPR007197">
    <property type="entry name" value="rSAM"/>
</dbReference>
<dbReference type="SFLD" id="SFLDS00029">
    <property type="entry name" value="Radical_SAM"/>
    <property type="match status" value="1"/>
</dbReference>
<dbReference type="InterPro" id="IPR013785">
    <property type="entry name" value="Aldolase_TIM"/>
</dbReference>
<dbReference type="SUPFAM" id="SSF102114">
    <property type="entry name" value="Radical SAM enzymes"/>
    <property type="match status" value="1"/>
</dbReference>
<proteinExistence type="predicted"/>
<evidence type="ECO:0000256" key="1">
    <source>
        <dbReference type="ARBA" id="ARBA00001966"/>
    </source>
</evidence>